<dbReference type="PANTHER" id="PTHR13274:SF2">
    <property type="entry name" value="SMALL RIBOSOMAL SUBUNIT PROTEIN MS25"/>
    <property type="match status" value="1"/>
</dbReference>
<dbReference type="PANTHER" id="PTHR13274">
    <property type="entry name" value="MITOCHONDRIAL RIBOSOMAL PROTEIN S25"/>
    <property type="match status" value="1"/>
</dbReference>
<keyword evidence="5" id="KW-0687">Ribonucleoprotein</keyword>
<evidence type="ECO:0000256" key="7">
    <source>
        <dbReference type="ARBA" id="ARBA00035369"/>
    </source>
</evidence>
<comment type="similarity">
    <text evidence="2">Belongs to the mitochondrion-specific ribosomal protein mS25 family.</text>
</comment>
<evidence type="ECO:0000256" key="6">
    <source>
        <dbReference type="ARBA" id="ARBA00035139"/>
    </source>
</evidence>
<evidence type="ECO:0000256" key="4">
    <source>
        <dbReference type="ARBA" id="ARBA00023128"/>
    </source>
</evidence>
<dbReference type="InterPro" id="IPR040049">
    <property type="entry name" value="Ribosomal_mS25/mL61"/>
</dbReference>
<comment type="caution">
    <text evidence="9">The sequence shown here is derived from an EMBL/GenBank/DDBJ whole genome shotgun (WGS) entry which is preliminary data.</text>
</comment>
<evidence type="ECO:0000256" key="1">
    <source>
        <dbReference type="ARBA" id="ARBA00004173"/>
    </source>
</evidence>
<dbReference type="EMBL" id="CAXLJL010000478">
    <property type="protein sequence ID" value="CAL5138126.1"/>
    <property type="molecule type" value="Genomic_DNA"/>
</dbReference>
<keyword evidence="4" id="KW-0496">Mitochondrion</keyword>
<dbReference type="InterPro" id="IPR036249">
    <property type="entry name" value="Thioredoxin-like_sf"/>
</dbReference>
<evidence type="ECO:0000313" key="10">
    <source>
        <dbReference type="Proteomes" id="UP001497525"/>
    </source>
</evidence>
<gene>
    <name evidence="9" type="ORF">CDAUBV1_LOCUS12743</name>
</gene>
<dbReference type="Proteomes" id="UP001497525">
    <property type="component" value="Unassembled WGS sequence"/>
</dbReference>
<name>A0AAV2TMN9_CALDB</name>
<dbReference type="SUPFAM" id="SSF52833">
    <property type="entry name" value="Thioredoxin-like"/>
    <property type="match status" value="1"/>
</dbReference>
<dbReference type="InterPro" id="IPR007741">
    <property type="entry name" value="Ribosomal_mL43/mS25/NADH_DH"/>
</dbReference>
<evidence type="ECO:0000256" key="3">
    <source>
        <dbReference type="ARBA" id="ARBA00022980"/>
    </source>
</evidence>
<sequence>MPFMKGGRSAVTRTKKYLASGRILLNDDVKVMAIHHVPGKKSSQGCDELIKWFLPPLQFKNPNVQIITLKNMCPTPYIHVFLSDHQEILIDCSFRKHTDIHDHLAALLGRQSHSSSNLGTDDECSINPANFGTEYPRQCICEIYGQVPCPSQVGRPKLWPSSEPGLPVVEGLTDVDSAPSDSDKTAC</sequence>
<dbReference type="GO" id="GO:0005739">
    <property type="term" value="C:mitochondrion"/>
    <property type="evidence" value="ECO:0007669"/>
    <property type="project" value="UniProtKB-SubCell"/>
</dbReference>
<reference evidence="9" key="1">
    <citation type="submission" date="2024-06" db="EMBL/GenBank/DDBJ databases">
        <authorList>
            <person name="Liu X."/>
            <person name="Lenzi L."/>
            <person name="Haldenby T S."/>
            <person name="Uol C."/>
        </authorList>
    </citation>
    <scope>NUCLEOTIDE SEQUENCE</scope>
</reference>
<evidence type="ECO:0000256" key="5">
    <source>
        <dbReference type="ARBA" id="ARBA00023274"/>
    </source>
</evidence>
<dbReference type="GO" id="GO:0003735">
    <property type="term" value="F:structural constituent of ribosome"/>
    <property type="evidence" value="ECO:0007669"/>
    <property type="project" value="InterPro"/>
</dbReference>
<evidence type="ECO:0000259" key="8">
    <source>
        <dbReference type="Pfam" id="PF05047"/>
    </source>
</evidence>
<evidence type="ECO:0000313" key="9">
    <source>
        <dbReference type="EMBL" id="CAL5138126.1"/>
    </source>
</evidence>
<accession>A0AAV2TMN9</accession>
<proteinExistence type="inferred from homology"/>
<dbReference type="Pfam" id="PF05047">
    <property type="entry name" value="L51_S25_CI-B8"/>
    <property type="match status" value="1"/>
</dbReference>
<dbReference type="GO" id="GO:0005840">
    <property type="term" value="C:ribosome"/>
    <property type="evidence" value="ECO:0007669"/>
    <property type="project" value="UniProtKB-KW"/>
</dbReference>
<keyword evidence="3" id="KW-0689">Ribosomal protein</keyword>
<dbReference type="AlphaFoldDB" id="A0AAV2TMN9"/>
<comment type="subcellular location">
    <subcellularLocation>
        <location evidence="1">Mitochondrion</location>
    </subcellularLocation>
</comment>
<organism evidence="9 10">
    <name type="scientific">Calicophoron daubneyi</name>
    <name type="common">Rumen fluke</name>
    <name type="synonym">Paramphistomum daubneyi</name>
    <dbReference type="NCBI Taxonomy" id="300641"/>
    <lineage>
        <taxon>Eukaryota</taxon>
        <taxon>Metazoa</taxon>
        <taxon>Spiralia</taxon>
        <taxon>Lophotrochozoa</taxon>
        <taxon>Platyhelminthes</taxon>
        <taxon>Trematoda</taxon>
        <taxon>Digenea</taxon>
        <taxon>Plagiorchiida</taxon>
        <taxon>Pronocephalata</taxon>
        <taxon>Paramphistomoidea</taxon>
        <taxon>Paramphistomidae</taxon>
        <taxon>Calicophoron</taxon>
    </lineage>
</organism>
<protein>
    <recommendedName>
        <fullName evidence="6">Small ribosomal subunit protein mS25</fullName>
    </recommendedName>
    <alternativeName>
        <fullName evidence="7">28S ribosomal protein S25, mitochondrial</fullName>
    </alternativeName>
</protein>
<feature type="domain" description="Ribosomal protein/NADH dehydrogenase" evidence="8">
    <location>
        <begin position="49"/>
        <end position="94"/>
    </location>
</feature>
<dbReference type="GO" id="GO:1990904">
    <property type="term" value="C:ribonucleoprotein complex"/>
    <property type="evidence" value="ECO:0007669"/>
    <property type="project" value="UniProtKB-KW"/>
</dbReference>
<evidence type="ECO:0000256" key="2">
    <source>
        <dbReference type="ARBA" id="ARBA00008046"/>
    </source>
</evidence>